<keyword evidence="2" id="KW-0255">Endonuclease</keyword>
<reference evidence="2" key="1">
    <citation type="submission" date="2023-10" db="EMBL/GenBank/DDBJ databases">
        <title>Whole Genome based description of the genera Actinobaculum and Actinotignum reveals a complex phylogenetic relationship within the species included in the genus Actinotignum.</title>
        <authorList>
            <person name="Jensen C.S."/>
            <person name="Dargis R."/>
            <person name="Kemp M."/>
            <person name="Christensen J.J."/>
        </authorList>
    </citation>
    <scope>NUCLEOTIDE SEQUENCE</scope>
    <source>
        <strain evidence="2">Actinobaculum_suis_CCUG19206T</strain>
    </source>
</reference>
<dbReference type="EMBL" id="JAWNFU010000001">
    <property type="protein sequence ID" value="MDY5152606.1"/>
    <property type="molecule type" value="Genomic_DNA"/>
</dbReference>
<dbReference type="Pfam" id="PF03372">
    <property type="entry name" value="Exo_endo_phos"/>
    <property type="match status" value="1"/>
</dbReference>
<name>A0AAW9HS70_9ACTO</name>
<gene>
    <name evidence="2" type="ORF">R6G71_00840</name>
</gene>
<dbReference type="RefSeq" id="WP_143021741.1">
    <property type="nucleotide sequence ID" value="NZ_FNAU01000002.1"/>
</dbReference>
<dbReference type="InterPro" id="IPR005135">
    <property type="entry name" value="Endo/exonuclease/phosphatase"/>
</dbReference>
<dbReference type="AlphaFoldDB" id="A0AAW9HS70"/>
<organism evidence="2 3">
    <name type="scientific">Actinobaculum suis</name>
    <dbReference type="NCBI Taxonomy" id="1657"/>
    <lineage>
        <taxon>Bacteria</taxon>
        <taxon>Bacillati</taxon>
        <taxon>Actinomycetota</taxon>
        <taxon>Actinomycetes</taxon>
        <taxon>Actinomycetales</taxon>
        <taxon>Actinomycetaceae</taxon>
        <taxon>Actinobaculum</taxon>
    </lineage>
</organism>
<protein>
    <submittedName>
        <fullName evidence="2">Endonuclease/exonuclease/phosphatase family protein</fullName>
    </submittedName>
</protein>
<dbReference type="InterPro" id="IPR036691">
    <property type="entry name" value="Endo/exonu/phosph_ase_sf"/>
</dbReference>
<dbReference type="GO" id="GO:0004519">
    <property type="term" value="F:endonuclease activity"/>
    <property type="evidence" value="ECO:0007669"/>
    <property type="project" value="UniProtKB-KW"/>
</dbReference>
<sequence length="268" mass="28987">MASIHVVTAQLNDGHPTRKPRGGYTSVEWQASRIERASQVLAACDPDVLALQGVRERAAGQPFLATILAAGDYQEVIFVPECACPIRRRWCKAGKHGNSRGIALASRYPLGARDVIELPARNPRGNWFGALRGKLGLGAEKPRYAILAQINTPGRPVLVATAELSPLPSLRELQLQTMDAALHRFAQARGLENLPRVILGDLAMPITRARAALRRSGFSGAAKAPTMPALVPTEQEDHILVTGGQVRHAESALLDISTHRALRANITY</sequence>
<evidence type="ECO:0000313" key="3">
    <source>
        <dbReference type="Proteomes" id="UP001273799"/>
    </source>
</evidence>
<dbReference type="Gene3D" id="3.60.10.10">
    <property type="entry name" value="Endonuclease/exonuclease/phosphatase"/>
    <property type="match status" value="1"/>
</dbReference>
<dbReference type="SUPFAM" id="SSF56219">
    <property type="entry name" value="DNase I-like"/>
    <property type="match status" value="1"/>
</dbReference>
<proteinExistence type="predicted"/>
<comment type="caution">
    <text evidence="2">The sequence shown here is derived from an EMBL/GenBank/DDBJ whole genome shotgun (WGS) entry which is preliminary data.</text>
</comment>
<dbReference type="Proteomes" id="UP001273799">
    <property type="component" value="Unassembled WGS sequence"/>
</dbReference>
<evidence type="ECO:0000313" key="2">
    <source>
        <dbReference type="EMBL" id="MDY5152606.1"/>
    </source>
</evidence>
<keyword evidence="2" id="KW-0540">Nuclease</keyword>
<accession>A0AAW9HS70</accession>
<feature type="domain" description="Endonuclease/exonuclease/phosphatase" evidence="1">
    <location>
        <begin position="34"/>
        <end position="243"/>
    </location>
</feature>
<evidence type="ECO:0000259" key="1">
    <source>
        <dbReference type="Pfam" id="PF03372"/>
    </source>
</evidence>
<keyword evidence="2" id="KW-0378">Hydrolase</keyword>